<evidence type="ECO:0000313" key="1">
    <source>
        <dbReference type="EMBL" id="KAK0648455.1"/>
    </source>
</evidence>
<dbReference type="Proteomes" id="UP001174936">
    <property type="component" value="Unassembled WGS sequence"/>
</dbReference>
<organism evidence="1 2">
    <name type="scientific">Cercophora newfieldiana</name>
    <dbReference type="NCBI Taxonomy" id="92897"/>
    <lineage>
        <taxon>Eukaryota</taxon>
        <taxon>Fungi</taxon>
        <taxon>Dikarya</taxon>
        <taxon>Ascomycota</taxon>
        <taxon>Pezizomycotina</taxon>
        <taxon>Sordariomycetes</taxon>
        <taxon>Sordariomycetidae</taxon>
        <taxon>Sordariales</taxon>
        <taxon>Lasiosphaeriaceae</taxon>
        <taxon>Cercophora</taxon>
    </lineage>
</organism>
<protein>
    <recommendedName>
        <fullName evidence="3">Acyltransferase</fullName>
    </recommendedName>
</protein>
<dbReference type="SUPFAM" id="SSF52777">
    <property type="entry name" value="CoA-dependent acyltransferases"/>
    <property type="match status" value="1"/>
</dbReference>
<name>A0AA40CRE3_9PEZI</name>
<dbReference type="Gene3D" id="3.30.559.10">
    <property type="entry name" value="Chloramphenicol acetyltransferase-like domain"/>
    <property type="match status" value="1"/>
</dbReference>
<accession>A0AA40CRE3</accession>
<dbReference type="Gene3D" id="3.30.559.30">
    <property type="entry name" value="Nonribosomal peptide synthetase, condensation domain"/>
    <property type="match status" value="1"/>
</dbReference>
<dbReference type="EMBL" id="JAULSV010000003">
    <property type="protein sequence ID" value="KAK0648455.1"/>
    <property type="molecule type" value="Genomic_DNA"/>
</dbReference>
<proteinExistence type="predicted"/>
<gene>
    <name evidence="1" type="ORF">B0T16DRAFT_408218</name>
</gene>
<dbReference type="PANTHER" id="PTHR42034:SF1">
    <property type="entry name" value="CONDENSATION DOMAIN-CONTAINING PROTEIN"/>
    <property type="match status" value="1"/>
</dbReference>
<dbReference type="InterPro" id="IPR023213">
    <property type="entry name" value="CAT-like_dom_sf"/>
</dbReference>
<comment type="caution">
    <text evidence="1">The sequence shown here is derived from an EMBL/GenBank/DDBJ whole genome shotgun (WGS) entry which is preliminary data.</text>
</comment>
<evidence type="ECO:0008006" key="3">
    <source>
        <dbReference type="Google" id="ProtNLM"/>
    </source>
</evidence>
<evidence type="ECO:0000313" key="2">
    <source>
        <dbReference type="Proteomes" id="UP001174936"/>
    </source>
</evidence>
<dbReference type="PANTHER" id="PTHR42034">
    <property type="entry name" value="CHROMOSOME 7, WHOLE GENOME SHOTGUN SEQUENCE-RELATED"/>
    <property type="match status" value="1"/>
</dbReference>
<sequence>MADHSGLQWTKVSSRTYERSLDDMETFFGLAGEGGVGATDGQHWHIAVMAKIKTSIDLRKEVPTAWNALRNINPGLSAVVSGRANTGRLVYTVADEQELEPWLKETLFFHDTPKTSRDMFPIRNLTGRACLHVLLQTQELYLLAPHTHLDGIGAYTAMNNLIQALADSASVPTLNVELGGSEAQNLVPPLNVVAEIAPATDAVRGTFGAMLGKWMGGFAGVKLQHDGDTRQPCGEPRIIYAPFDVAESKRIVARCKELGVTVTAAVQAAVSLALRKQVGSTATMQSAVTIHNVRKFVVDKAKYPATGLVGPYTIPVPAVFTLPAEDDFMEMVRLAKQKYSEPDATGLLRNLPRFWGNEMVAIMTNPPPGSQAPSSLGVSSFGIMDPYVKPVYEGAAEGSKIEVEDAWLGITLYSPDILLHLWTLQGAIKLQCVYNEAYFKKETVAALLESTRQGLLKGLGLAE</sequence>
<reference evidence="1" key="1">
    <citation type="submission" date="2023-06" db="EMBL/GenBank/DDBJ databases">
        <title>Genome-scale phylogeny and comparative genomics of the fungal order Sordariales.</title>
        <authorList>
            <consortium name="Lawrence Berkeley National Laboratory"/>
            <person name="Hensen N."/>
            <person name="Bonometti L."/>
            <person name="Westerberg I."/>
            <person name="Brannstrom I.O."/>
            <person name="Guillou S."/>
            <person name="Cros-Aarteil S."/>
            <person name="Calhoun S."/>
            <person name="Haridas S."/>
            <person name="Kuo A."/>
            <person name="Mondo S."/>
            <person name="Pangilinan J."/>
            <person name="Riley R."/>
            <person name="Labutti K."/>
            <person name="Andreopoulos B."/>
            <person name="Lipzen A."/>
            <person name="Chen C."/>
            <person name="Yanf M."/>
            <person name="Daum C."/>
            <person name="Ng V."/>
            <person name="Clum A."/>
            <person name="Steindorff A."/>
            <person name="Ohm R."/>
            <person name="Martin F."/>
            <person name="Silar P."/>
            <person name="Natvig D."/>
            <person name="Lalanne C."/>
            <person name="Gautier V."/>
            <person name="Ament-Velasquez S.L."/>
            <person name="Kruys A."/>
            <person name="Hutchinson M.I."/>
            <person name="Powell A.J."/>
            <person name="Barry K."/>
            <person name="Miller A.N."/>
            <person name="Grigoriev I.V."/>
            <person name="Debuchy R."/>
            <person name="Gladieux P."/>
            <person name="Thoren M.H."/>
            <person name="Johannesson H."/>
        </authorList>
    </citation>
    <scope>NUCLEOTIDE SEQUENCE</scope>
    <source>
        <strain evidence="1">SMH2532-1</strain>
    </source>
</reference>
<keyword evidence="2" id="KW-1185">Reference proteome</keyword>
<dbReference type="AlphaFoldDB" id="A0AA40CRE3"/>